<dbReference type="EMBL" id="JAHYBX010000008">
    <property type="protein sequence ID" value="MCA1857583.1"/>
    <property type="molecule type" value="Genomic_DNA"/>
</dbReference>
<keyword evidence="5" id="KW-1185">Reference proteome</keyword>
<sequence>NRLKDFRAVATRYDKRGHNYLAAVIVATIMLWLP</sequence>
<gene>
    <name evidence="2" type="ORF">LE190_09550</name>
    <name evidence="3" type="ORF">LE190_16845</name>
    <name evidence="4" type="ORF">LE190_21280</name>
</gene>
<evidence type="ECO:0000256" key="1">
    <source>
        <dbReference type="SAM" id="Phobius"/>
    </source>
</evidence>
<name>A0ABS7Y910_9BURK</name>
<dbReference type="EMBL" id="JAHYBX010000019">
    <property type="protein sequence ID" value="MCA1858439.1"/>
    <property type="molecule type" value="Genomic_DNA"/>
</dbReference>
<feature type="non-terminal residue" evidence="2">
    <location>
        <position position="1"/>
    </location>
</feature>
<proteinExistence type="predicted"/>
<dbReference type="EMBL" id="JAHYBX010000003">
    <property type="protein sequence ID" value="MCA1856169.1"/>
    <property type="molecule type" value="Genomic_DNA"/>
</dbReference>
<keyword evidence="1" id="KW-0472">Membrane</keyword>
<feature type="transmembrane region" description="Helical" evidence="1">
    <location>
        <begin position="17"/>
        <end position="33"/>
    </location>
</feature>
<evidence type="ECO:0000313" key="5">
    <source>
        <dbReference type="Proteomes" id="UP001198602"/>
    </source>
</evidence>
<accession>A0ABS7Y910</accession>
<evidence type="ECO:0000313" key="4">
    <source>
        <dbReference type="EMBL" id="MCA1858439.1"/>
    </source>
</evidence>
<evidence type="ECO:0000313" key="3">
    <source>
        <dbReference type="EMBL" id="MCA1857583.1"/>
    </source>
</evidence>
<evidence type="ECO:0000313" key="2">
    <source>
        <dbReference type="EMBL" id="MCA1856169.1"/>
    </source>
</evidence>
<reference evidence="2 5" key="1">
    <citation type="submission" date="2021-07" db="EMBL/GenBank/DDBJ databases">
        <title>Characterization of Violacein-producing bacteria and related species.</title>
        <authorList>
            <person name="Wilson H.S."/>
            <person name="De Leon M.E."/>
        </authorList>
    </citation>
    <scope>NUCLEOTIDE SEQUENCE [LARGE SCALE GENOMIC DNA]</scope>
    <source>
        <strain evidence="2 5">HSC-2F05</strain>
    </source>
</reference>
<comment type="caution">
    <text evidence="2">The sequence shown here is derived from an EMBL/GenBank/DDBJ whole genome shotgun (WGS) entry which is preliminary data.</text>
</comment>
<protein>
    <submittedName>
        <fullName evidence="2">IS5/IS1182 family transposase</fullName>
    </submittedName>
</protein>
<keyword evidence="1" id="KW-1133">Transmembrane helix</keyword>
<keyword evidence="1" id="KW-0812">Transmembrane</keyword>
<organism evidence="2 5">
    <name type="scientific">Massilia hydrophila</name>
    <dbReference type="NCBI Taxonomy" id="3044279"/>
    <lineage>
        <taxon>Bacteria</taxon>
        <taxon>Pseudomonadati</taxon>
        <taxon>Pseudomonadota</taxon>
        <taxon>Betaproteobacteria</taxon>
        <taxon>Burkholderiales</taxon>
        <taxon>Oxalobacteraceae</taxon>
        <taxon>Telluria group</taxon>
        <taxon>Massilia</taxon>
    </lineage>
</organism>
<dbReference type="Proteomes" id="UP001198602">
    <property type="component" value="Unassembled WGS sequence"/>
</dbReference>